<protein>
    <recommendedName>
        <fullName evidence="9">FRIGIDA-like protein</fullName>
    </recommendedName>
</protein>
<dbReference type="PANTHER" id="PTHR31791">
    <property type="entry name" value="FRIGIDA-LIKE PROTEIN 3-RELATED"/>
    <property type="match status" value="1"/>
</dbReference>
<feature type="coiled-coil region" evidence="5">
    <location>
        <begin position="152"/>
        <end position="183"/>
    </location>
</feature>
<evidence type="ECO:0000313" key="8">
    <source>
        <dbReference type="Proteomes" id="UP001443914"/>
    </source>
</evidence>
<evidence type="ECO:0000256" key="3">
    <source>
        <dbReference type="ARBA" id="ARBA00022782"/>
    </source>
</evidence>
<comment type="caution">
    <text evidence="7">The sequence shown here is derived from an EMBL/GenBank/DDBJ whole genome shotgun (WGS) entry which is preliminary data.</text>
</comment>
<sequence length="1084" mass="124495">MASSPLEKTSADLKVARFVVHKLGETFDSFQVHSCSIFSLVEQWRNLQASFGEVNKSLESRVKELESKEREIGVVATKLQNFKEEVELGRKKLEFGEKSLSEKAAKVESRRNELKKWLEMIDVQQRGISEREKVVEVKERELADGLMRVKAVDEEEVRVSKLVEELETREKQIELRENRVDERFKAVELRENRVDERFKELELRGREVKVREEALEVKETELNEDIRAMEAKRSQLMKDQQALDLREEGMDKLYSLVELRENEINERFKAVESKEKELALREEDTKVLCEELKSKEKVIVERLNKLKVLCEELKSKEKDIVERLNTLKVEEKNLRDDCRALEEKKNEFNVRFASLEVRGGEVDSRSRDVEVKERDVNVQRVVLEAKEGALNGQWKMLEVKGKEIDERGKGLELKEKELEELRRGLELKEKQMNASFHGLQVKQMQMDERCKEMEVRETEICERYKEMEVREREICADKLDLKGKQMADGEKHGVEPQQSNKCGNNLVVDSNGSEGGFKTFLSINGKALQLYLNERFNHHESMKGEVFKMLKSMSNPAEIVLDAVDGFFAPHMTKDGVEFETSVVRSSCLLLLEQLMNLKPVDMKAVKREATIVAVKWRAKMKALEEIEVVVLAFLLLLVTYNLNNFLKKNELRRLCGLVDQHKLAEYFMHQRLGVLKRTNGSSGSKGAIKEAIQSDIVHITDAKDSSSAKTPGDIHSACRSMDEIGVRSYLIEHVKEHDVLQDKIVDALRYAPDAAKLILNVCNICVTDQDKNRADVNNTVIIFVLKQLMKLSPSISPEVTTEAKNFADFLKARLKGTNSAVLNYRFLQFLASYKLSNSYHPDELFLYFEVFYFGVEVYRPDENAYLCFALGLAKKIPGIIKNLIDRKKQLSAVKYICVFKLERTFPPVPLLEAYWESVQNKVNEKRKEGIYKDKFSRTVYLRISHIGAENMEITALKSILICITNFKLESQLPLDHFVTRMKELLKERETRMSANCPKKRNASTRPSTPLPEKRPRLGHDQQSQPVPPVLLLPFPPGPPPMPPSYGPPPYTRHPSDGAPHFYPSGGGHGVLPQAHGHYASGPC</sequence>
<proteinExistence type="inferred from homology"/>
<feature type="region of interest" description="Disordered" evidence="6">
    <location>
        <begin position="989"/>
        <end position="1084"/>
    </location>
</feature>
<evidence type="ECO:0000256" key="5">
    <source>
        <dbReference type="SAM" id="Coils"/>
    </source>
</evidence>
<dbReference type="EMBL" id="JBDFQZ010000009">
    <property type="protein sequence ID" value="KAK9691821.1"/>
    <property type="molecule type" value="Genomic_DNA"/>
</dbReference>
<evidence type="ECO:0008006" key="9">
    <source>
        <dbReference type="Google" id="ProtNLM"/>
    </source>
</evidence>
<gene>
    <name evidence="7" type="ORF">RND81_09G222300</name>
</gene>
<keyword evidence="4" id="KW-0287">Flowering</keyword>
<dbReference type="PANTHER" id="PTHR31791:SF47">
    <property type="entry name" value="INACTIVE FRIGIDA-LIKE PROTEIN 2"/>
    <property type="match status" value="1"/>
</dbReference>
<dbReference type="GO" id="GO:0030154">
    <property type="term" value="P:cell differentiation"/>
    <property type="evidence" value="ECO:0007669"/>
    <property type="project" value="UniProtKB-KW"/>
</dbReference>
<feature type="compositionally biased region" description="Pro residues" evidence="6">
    <location>
        <begin position="1026"/>
        <end position="1052"/>
    </location>
</feature>
<dbReference type="EMBL" id="JBDFQZ010000009">
    <property type="protein sequence ID" value="KAK9691820.1"/>
    <property type="molecule type" value="Genomic_DNA"/>
</dbReference>
<feature type="coiled-coil region" evidence="5">
    <location>
        <begin position="310"/>
        <end position="358"/>
    </location>
</feature>
<evidence type="ECO:0000256" key="2">
    <source>
        <dbReference type="ARBA" id="ARBA00022473"/>
    </source>
</evidence>
<dbReference type="GO" id="GO:0009908">
    <property type="term" value="P:flower development"/>
    <property type="evidence" value="ECO:0007669"/>
    <property type="project" value="UniProtKB-KW"/>
</dbReference>
<comment type="similarity">
    <text evidence="1">Belongs to the Frigida family.</text>
</comment>
<evidence type="ECO:0000256" key="6">
    <source>
        <dbReference type="SAM" id="MobiDB-lite"/>
    </source>
</evidence>
<keyword evidence="5" id="KW-0175">Coiled coil</keyword>
<evidence type="ECO:0000313" key="7">
    <source>
        <dbReference type="EMBL" id="KAK9691821.1"/>
    </source>
</evidence>
<evidence type="ECO:0000256" key="4">
    <source>
        <dbReference type="ARBA" id="ARBA00023089"/>
    </source>
</evidence>
<feature type="coiled-coil region" evidence="5">
    <location>
        <begin position="212"/>
        <end position="239"/>
    </location>
</feature>
<dbReference type="Pfam" id="PF07899">
    <property type="entry name" value="Frigida"/>
    <property type="match status" value="2"/>
</dbReference>
<accession>A0AAW1IR33</accession>
<name>A0AAW1IR33_SAPOF</name>
<dbReference type="Proteomes" id="UP001443914">
    <property type="component" value="Unassembled WGS sequence"/>
</dbReference>
<keyword evidence="8" id="KW-1185">Reference proteome</keyword>
<keyword evidence="2" id="KW-0217">Developmental protein</keyword>
<dbReference type="AlphaFoldDB" id="A0AAW1IR33"/>
<reference evidence="7 8" key="1">
    <citation type="submission" date="2024-03" db="EMBL/GenBank/DDBJ databases">
        <title>WGS assembly of Saponaria officinalis var. Norfolk2.</title>
        <authorList>
            <person name="Jenkins J."/>
            <person name="Shu S."/>
            <person name="Grimwood J."/>
            <person name="Barry K."/>
            <person name="Goodstein D."/>
            <person name="Schmutz J."/>
            <person name="Leebens-Mack J."/>
            <person name="Osbourn A."/>
        </authorList>
    </citation>
    <scope>NUCLEOTIDE SEQUENCE [LARGE SCALE GENOMIC DNA]</scope>
    <source>
        <strain evidence="8">cv. Norfolk2</strain>
        <strain evidence="7">JIC</strain>
        <tissue evidence="7">Leaf</tissue>
    </source>
</reference>
<organism evidence="7 8">
    <name type="scientific">Saponaria officinalis</name>
    <name type="common">Common soapwort</name>
    <name type="synonym">Lychnis saponaria</name>
    <dbReference type="NCBI Taxonomy" id="3572"/>
    <lineage>
        <taxon>Eukaryota</taxon>
        <taxon>Viridiplantae</taxon>
        <taxon>Streptophyta</taxon>
        <taxon>Embryophyta</taxon>
        <taxon>Tracheophyta</taxon>
        <taxon>Spermatophyta</taxon>
        <taxon>Magnoliopsida</taxon>
        <taxon>eudicotyledons</taxon>
        <taxon>Gunneridae</taxon>
        <taxon>Pentapetalae</taxon>
        <taxon>Caryophyllales</taxon>
        <taxon>Caryophyllaceae</taxon>
        <taxon>Caryophylleae</taxon>
        <taxon>Saponaria</taxon>
    </lineage>
</organism>
<keyword evidence="3" id="KW-0221">Differentiation</keyword>
<evidence type="ECO:0000256" key="1">
    <source>
        <dbReference type="ARBA" id="ARBA00008956"/>
    </source>
</evidence>
<dbReference type="InterPro" id="IPR012474">
    <property type="entry name" value="Frigida"/>
</dbReference>